<dbReference type="HAMAP" id="MF_00331">
    <property type="entry name" value="Cys_desulf_IscS"/>
    <property type="match status" value="1"/>
</dbReference>
<dbReference type="GO" id="GO:0046872">
    <property type="term" value="F:metal ion binding"/>
    <property type="evidence" value="ECO:0007669"/>
    <property type="project" value="UniProtKB-KW"/>
</dbReference>
<feature type="binding site" evidence="11">
    <location>
        <position position="190"/>
    </location>
    <ligand>
        <name>pyridoxal 5'-phosphate</name>
        <dbReference type="ChEBI" id="CHEBI:597326"/>
    </ligand>
</feature>
<proteinExistence type="inferred from homology"/>
<feature type="domain" description="Aminotransferase class V" evidence="14">
    <location>
        <begin position="5"/>
        <end position="377"/>
    </location>
</feature>
<accession>A0A235BS42</accession>
<organism evidence="15 16">
    <name type="scientific">candidate division WOR-3 bacterium JGI_Cruoil_03_44_89</name>
    <dbReference type="NCBI Taxonomy" id="1973748"/>
    <lineage>
        <taxon>Bacteria</taxon>
        <taxon>Bacteria division WOR-3</taxon>
    </lineage>
</organism>
<dbReference type="InterPro" id="IPR015421">
    <property type="entry name" value="PyrdxlP-dep_Trfase_major"/>
</dbReference>
<gene>
    <name evidence="15" type="primary">nifS</name>
    <name evidence="11" type="synonym">iscS</name>
    <name evidence="15" type="ORF">CH333_06730</name>
</gene>
<dbReference type="GO" id="GO:0051537">
    <property type="term" value="F:2 iron, 2 sulfur cluster binding"/>
    <property type="evidence" value="ECO:0007669"/>
    <property type="project" value="UniProtKB-UniRule"/>
</dbReference>
<comment type="catalytic activity">
    <reaction evidence="10 11">
        <text>(sulfur carrier)-H + L-cysteine = (sulfur carrier)-SH + L-alanine</text>
        <dbReference type="Rhea" id="RHEA:43892"/>
        <dbReference type="Rhea" id="RHEA-COMP:14737"/>
        <dbReference type="Rhea" id="RHEA-COMP:14739"/>
        <dbReference type="ChEBI" id="CHEBI:29917"/>
        <dbReference type="ChEBI" id="CHEBI:35235"/>
        <dbReference type="ChEBI" id="CHEBI:57972"/>
        <dbReference type="ChEBI" id="CHEBI:64428"/>
        <dbReference type="EC" id="2.8.1.7"/>
    </reaction>
</comment>
<dbReference type="InterPro" id="IPR020578">
    <property type="entry name" value="Aminotrans_V_PyrdxlP_BS"/>
</dbReference>
<evidence type="ECO:0000256" key="1">
    <source>
        <dbReference type="ARBA" id="ARBA00001933"/>
    </source>
</evidence>
<comment type="subunit">
    <text evidence="11">Homodimer. Forms a heterotetramer with IscU, interacts with other sulfur acceptors.</text>
</comment>
<dbReference type="PANTHER" id="PTHR11601">
    <property type="entry name" value="CYSTEINE DESULFURYLASE FAMILY MEMBER"/>
    <property type="match status" value="1"/>
</dbReference>
<feature type="binding site" evidence="11">
    <location>
        <position position="152"/>
    </location>
    <ligand>
        <name>pyridoxal 5'-phosphate</name>
        <dbReference type="ChEBI" id="CHEBI:597326"/>
    </ligand>
</feature>
<keyword evidence="5 11" id="KW-0001">2Fe-2S</keyword>
<dbReference type="GO" id="GO:0044571">
    <property type="term" value="P:[2Fe-2S] cluster assembly"/>
    <property type="evidence" value="ECO:0007669"/>
    <property type="project" value="UniProtKB-UniRule"/>
</dbReference>
<dbReference type="PROSITE" id="PS00595">
    <property type="entry name" value="AA_TRANSFER_CLASS_5"/>
    <property type="match status" value="1"/>
</dbReference>
<dbReference type="Gene3D" id="3.40.640.10">
    <property type="entry name" value="Type I PLP-dependent aspartate aminotransferase-like (Major domain)"/>
    <property type="match status" value="1"/>
</dbReference>
<dbReference type="InterPro" id="IPR010240">
    <property type="entry name" value="Cys_deSase_IscS"/>
</dbReference>
<feature type="binding site" evidence="11">
    <location>
        <begin position="72"/>
        <end position="73"/>
    </location>
    <ligand>
        <name>pyridoxal 5'-phosphate</name>
        <dbReference type="ChEBI" id="CHEBI:597326"/>
    </ligand>
</feature>
<evidence type="ECO:0000256" key="12">
    <source>
        <dbReference type="RuleBase" id="RU004504"/>
    </source>
</evidence>
<protein>
    <recommendedName>
        <fullName evidence="11">Cysteine desulfurase IscS</fullName>
        <ecNumber evidence="11">2.8.1.7</ecNumber>
    </recommendedName>
</protein>
<dbReference type="InterPro" id="IPR017772">
    <property type="entry name" value="Cys_deSase_NifS_bac/arc"/>
</dbReference>
<evidence type="ECO:0000313" key="16">
    <source>
        <dbReference type="Proteomes" id="UP000215215"/>
    </source>
</evidence>
<evidence type="ECO:0000313" key="15">
    <source>
        <dbReference type="EMBL" id="OYD15041.1"/>
    </source>
</evidence>
<comment type="caution">
    <text evidence="15">The sequence shown here is derived from an EMBL/GenBank/DDBJ whole genome shotgun (WGS) entry which is preliminary data.</text>
</comment>
<comment type="function">
    <text evidence="11">Master enzyme that delivers sulfur to a number of partners involved in Fe-S cluster assembly, tRNA modification or cofactor biosynthesis. Catalyzes the removal of elemental sulfur atoms from cysteine to produce alanine. Functions as a sulfur delivery protein for Fe-S cluster synthesis onto IscU, an Fe-S scaffold assembly protein, as well as other S acceptor proteins.</text>
</comment>
<dbReference type="PIRSF" id="PIRSF005572">
    <property type="entry name" value="NifS"/>
    <property type="match status" value="1"/>
</dbReference>
<keyword evidence="13" id="KW-0175">Coiled coil</keyword>
<keyword evidence="3 11" id="KW-0963">Cytoplasm</keyword>
<feature type="modified residue" description="N6-(pyridoxal phosphate)lysine" evidence="11">
    <location>
        <position position="213"/>
    </location>
</feature>
<evidence type="ECO:0000256" key="13">
    <source>
        <dbReference type="SAM" id="Coils"/>
    </source>
</evidence>
<dbReference type="EMBL" id="NOZQ01000148">
    <property type="protein sequence ID" value="OYD15041.1"/>
    <property type="molecule type" value="Genomic_DNA"/>
</dbReference>
<keyword evidence="9 11" id="KW-0411">Iron-sulfur</keyword>
<feature type="binding site" evidence="11">
    <location>
        <position position="248"/>
    </location>
    <ligand>
        <name>pyridoxal 5'-phosphate</name>
        <dbReference type="ChEBI" id="CHEBI:597326"/>
    </ligand>
</feature>
<dbReference type="NCBIfam" id="TIGR03402">
    <property type="entry name" value="FeS_nifS"/>
    <property type="match status" value="1"/>
</dbReference>
<dbReference type="GO" id="GO:1990221">
    <property type="term" value="C:L-cysteine desulfurase complex"/>
    <property type="evidence" value="ECO:0007669"/>
    <property type="project" value="UniProtKB-ARBA"/>
</dbReference>
<dbReference type="NCBIfam" id="NF002806">
    <property type="entry name" value="PRK02948.1"/>
    <property type="match status" value="1"/>
</dbReference>
<feature type="binding site" evidence="11">
    <location>
        <begin position="210"/>
        <end position="212"/>
    </location>
    <ligand>
        <name>pyridoxal 5'-phosphate</name>
        <dbReference type="ChEBI" id="CHEBI:597326"/>
    </ligand>
</feature>
<dbReference type="Pfam" id="PF00266">
    <property type="entry name" value="Aminotran_5"/>
    <property type="match status" value="1"/>
</dbReference>
<dbReference type="EC" id="2.8.1.7" evidence="11"/>
<evidence type="ECO:0000256" key="9">
    <source>
        <dbReference type="ARBA" id="ARBA00023014"/>
    </source>
</evidence>
<dbReference type="SUPFAM" id="SSF53383">
    <property type="entry name" value="PLP-dependent transferases"/>
    <property type="match status" value="1"/>
</dbReference>
<name>A0A235BS42_UNCW3</name>
<evidence type="ECO:0000256" key="10">
    <source>
        <dbReference type="ARBA" id="ARBA00050776"/>
    </source>
</evidence>
<dbReference type="UniPathway" id="UPA00266"/>
<dbReference type="InterPro" id="IPR000192">
    <property type="entry name" value="Aminotrans_V_dom"/>
</dbReference>
<evidence type="ECO:0000256" key="7">
    <source>
        <dbReference type="ARBA" id="ARBA00022898"/>
    </source>
</evidence>
<keyword evidence="8 11" id="KW-0408">Iron</keyword>
<dbReference type="AlphaFoldDB" id="A0A235BS42"/>
<evidence type="ECO:0000256" key="2">
    <source>
        <dbReference type="ARBA" id="ARBA00006490"/>
    </source>
</evidence>
<feature type="binding site" description="via persulfide group" evidence="11">
    <location>
        <position position="336"/>
    </location>
    <ligand>
        <name>[2Fe-2S] cluster</name>
        <dbReference type="ChEBI" id="CHEBI:190135"/>
        <note>ligand shared with IscU</note>
    </ligand>
</feature>
<dbReference type="GO" id="GO:0031071">
    <property type="term" value="F:cysteine desulfurase activity"/>
    <property type="evidence" value="ECO:0007669"/>
    <property type="project" value="UniProtKB-UniRule"/>
</dbReference>
<dbReference type="Gene3D" id="1.10.260.50">
    <property type="match status" value="1"/>
</dbReference>
<dbReference type="GO" id="GO:0030170">
    <property type="term" value="F:pyridoxal phosphate binding"/>
    <property type="evidence" value="ECO:0007669"/>
    <property type="project" value="UniProtKB-UniRule"/>
</dbReference>
<evidence type="ECO:0000256" key="6">
    <source>
        <dbReference type="ARBA" id="ARBA00022723"/>
    </source>
</evidence>
<sequence>MDRFIYLDHNATTPTDPRVVEAMKPYFSEEYGNPSSIYKFAQEAREALEVARAKVARILNAKPEEIFFTSGGTEADNFAIKGIAYANKEKGNRIITSKIEHHAVLNTCKWLEKQGFKVIYVDVDRYGIVDLDEIKSAITDKTILITIMHANNEIGTIEPIREIGKMLQEINEQRITNNKPRIYFHTDAVQTVGKIPIDVSELDIDLLSLSGHKFYGPKGVGALFIRKRTKIDSLLHGGHHERNRRAGTENIPGIVGLGKACEIAMEEQEKEEKKLKALRNRLEKAIVEKIGDVVINGHPEQRLAGTLNICVKYVEGESMLLNLDFEGITASSGSACTSGSLEPSHVLLALGIPPEVAHGSLRFSLGRDNTEEDIDRVIEFLPPIVEKLRAMSPFGRDREGGLRWNTQKR</sequence>
<dbReference type="InterPro" id="IPR015422">
    <property type="entry name" value="PyrdxlP-dep_Trfase_small"/>
</dbReference>
<keyword evidence="4 11" id="KW-0808">Transferase</keyword>
<comment type="pathway">
    <text evidence="11">Cofactor biosynthesis; iron-sulfur cluster biosynthesis.</text>
</comment>
<evidence type="ECO:0000256" key="8">
    <source>
        <dbReference type="ARBA" id="ARBA00023004"/>
    </source>
</evidence>
<dbReference type="Gene3D" id="3.90.1150.10">
    <property type="entry name" value="Aspartate Aminotransferase, domain 1"/>
    <property type="match status" value="1"/>
</dbReference>
<dbReference type="PANTHER" id="PTHR11601:SF34">
    <property type="entry name" value="CYSTEINE DESULFURASE"/>
    <property type="match status" value="1"/>
</dbReference>
<evidence type="ECO:0000256" key="3">
    <source>
        <dbReference type="ARBA" id="ARBA00022490"/>
    </source>
</evidence>
<dbReference type="GO" id="GO:0006520">
    <property type="term" value="P:amino acid metabolic process"/>
    <property type="evidence" value="ECO:0007669"/>
    <property type="project" value="InterPro"/>
</dbReference>
<dbReference type="InterPro" id="IPR016454">
    <property type="entry name" value="Cysteine_dSase"/>
</dbReference>
<evidence type="ECO:0000256" key="5">
    <source>
        <dbReference type="ARBA" id="ARBA00022714"/>
    </source>
</evidence>
<evidence type="ECO:0000259" key="14">
    <source>
        <dbReference type="Pfam" id="PF00266"/>
    </source>
</evidence>
<evidence type="ECO:0000256" key="11">
    <source>
        <dbReference type="HAMAP-Rule" id="MF_00331"/>
    </source>
</evidence>
<comment type="similarity">
    <text evidence="2 11">Belongs to the class-V pyridoxal-phosphate-dependent aminotransferase family. NifS/IscS subfamily.</text>
</comment>
<comment type="cofactor">
    <cofactor evidence="1 11 12">
        <name>pyridoxal 5'-phosphate</name>
        <dbReference type="ChEBI" id="CHEBI:597326"/>
    </cofactor>
</comment>
<evidence type="ECO:0000256" key="4">
    <source>
        <dbReference type="ARBA" id="ARBA00022679"/>
    </source>
</evidence>
<keyword evidence="7 11" id="KW-0663">Pyridoxal phosphate</keyword>
<dbReference type="FunFam" id="3.40.640.10:FF:000003">
    <property type="entry name" value="Cysteine desulfurase IscS"/>
    <property type="match status" value="1"/>
</dbReference>
<comment type="subcellular location">
    <subcellularLocation>
        <location evidence="11">Cytoplasm</location>
    </subcellularLocation>
</comment>
<dbReference type="InterPro" id="IPR015424">
    <property type="entry name" value="PyrdxlP-dep_Trfase"/>
</dbReference>
<feature type="active site" description="Cysteine persulfide intermediate" evidence="11">
    <location>
        <position position="336"/>
    </location>
</feature>
<keyword evidence="6 11" id="KW-0479">Metal-binding</keyword>
<feature type="coiled-coil region" evidence="13">
    <location>
        <begin position="261"/>
        <end position="288"/>
    </location>
</feature>
<reference evidence="15 16" key="1">
    <citation type="submission" date="2017-07" db="EMBL/GenBank/DDBJ databases">
        <title>Recovery of genomes from metagenomes via a dereplication, aggregation, and scoring strategy.</title>
        <authorList>
            <person name="Sieber C.M."/>
            <person name="Probst A.J."/>
            <person name="Sharrar A."/>
            <person name="Thomas B.C."/>
            <person name="Hess M."/>
            <person name="Tringe S.G."/>
            <person name="Banfield J.F."/>
        </authorList>
    </citation>
    <scope>NUCLEOTIDE SEQUENCE [LARGE SCALE GENOMIC DNA]</scope>
    <source>
        <strain evidence="15">JGI_Cruoil_03_44_89</strain>
    </source>
</reference>
<dbReference type="Proteomes" id="UP000215215">
    <property type="component" value="Unassembled WGS sequence"/>
</dbReference>